<dbReference type="EMBL" id="JEMX01000073">
    <property type="protein sequence ID" value="EXI78378.1"/>
    <property type="molecule type" value="Genomic_DNA"/>
</dbReference>
<name>A0A011N707_9PROT</name>
<accession>A0A011N707</accession>
<gene>
    <name evidence="1" type="ORF">AW10_03092</name>
</gene>
<evidence type="ECO:0000313" key="2">
    <source>
        <dbReference type="Proteomes" id="UP000021816"/>
    </source>
</evidence>
<comment type="caution">
    <text evidence="1">The sequence shown here is derived from an EMBL/GenBank/DDBJ whole genome shotgun (WGS) entry which is preliminary data.</text>
</comment>
<protein>
    <submittedName>
        <fullName evidence="1">Uncharacterized protein</fullName>
    </submittedName>
</protein>
<dbReference type="AlphaFoldDB" id="A0A011N707"/>
<dbReference type="Proteomes" id="UP000021816">
    <property type="component" value="Unassembled WGS sequence"/>
</dbReference>
<reference evidence="1 2" key="1">
    <citation type="submission" date="2014-02" db="EMBL/GenBank/DDBJ databases">
        <title>Expanding our view of genomic diversity in Candidatus Accumulibacter clades.</title>
        <authorList>
            <person name="Skennerton C.T."/>
            <person name="Barr J.J."/>
            <person name="Slater F.R."/>
            <person name="Bond P.L."/>
            <person name="Tyson G.W."/>
        </authorList>
    </citation>
    <scope>NUCLEOTIDE SEQUENCE [LARGE SCALE GENOMIC DNA]</scope>
    <source>
        <strain evidence="2">BA-92</strain>
    </source>
</reference>
<organism evidence="1 2">
    <name type="scientific">Candidatus Accumulibacter appositus</name>
    <dbReference type="NCBI Taxonomy" id="1454003"/>
    <lineage>
        <taxon>Bacteria</taxon>
        <taxon>Pseudomonadati</taxon>
        <taxon>Pseudomonadota</taxon>
        <taxon>Betaproteobacteria</taxon>
        <taxon>Candidatus Accumulibacter</taxon>
    </lineage>
</organism>
<sequence length="55" mass="5885">MSLLKRCPHVTSAVQDARNPDNVLIGAVENEVTPVRQNSHPIAQLGARRAAPMPG</sequence>
<dbReference type="PATRIC" id="fig|1454003.3.peg.3149"/>
<proteinExistence type="predicted"/>
<evidence type="ECO:0000313" key="1">
    <source>
        <dbReference type="EMBL" id="EXI78378.1"/>
    </source>
</evidence>